<dbReference type="PANTHER" id="PTHR37610">
    <property type="entry name" value="CCHC-TYPE DOMAIN-CONTAINING PROTEIN"/>
    <property type="match status" value="1"/>
</dbReference>
<name>A0A2C9U998_MANES</name>
<accession>A0A2C9U998</accession>
<protein>
    <submittedName>
        <fullName evidence="1">Uncharacterized protein</fullName>
    </submittedName>
</protein>
<dbReference type="AlphaFoldDB" id="A0A2C9U998"/>
<dbReference type="EMBL" id="CM004402">
    <property type="protein sequence ID" value="OAY25894.1"/>
    <property type="molecule type" value="Genomic_DNA"/>
</dbReference>
<evidence type="ECO:0000313" key="1">
    <source>
        <dbReference type="EMBL" id="OAY25894.1"/>
    </source>
</evidence>
<organism evidence="1">
    <name type="scientific">Manihot esculenta</name>
    <name type="common">Cassava</name>
    <name type="synonym">Jatropha manihot</name>
    <dbReference type="NCBI Taxonomy" id="3983"/>
    <lineage>
        <taxon>Eukaryota</taxon>
        <taxon>Viridiplantae</taxon>
        <taxon>Streptophyta</taxon>
        <taxon>Embryophyta</taxon>
        <taxon>Tracheophyta</taxon>
        <taxon>Spermatophyta</taxon>
        <taxon>Magnoliopsida</taxon>
        <taxon>eudicotyledons</taxon>
        <taxon>Gunneridae</taxon>
        <taxon>Pentapetalae</taxon>
        <taxon>rosids</taxon>
        <taxon>fabids</taxon>
        <taxon>Malpighiales</taxon>
        <taxon>Euphorbiaceae</taxon>
        <taxon>Crotonoideae</taxon>
        <taxon>Manihoteae</taxon>
        <taxon>Manihot</taxon>
    </lineage>
</organism>
<proteinExistence type="predicted"/>
<dbReference type="PANTHER" id="PTHR37610:SF40">
    <property type="entry name" value="OS01G0909600 PROTEIN"/>
    <property type="match status" value="1"/>
</dbReference>
<reference evidence="1" key="1">
    <citation type="submission" date="2016-02" db="EMBL/GenBank/DDBJ databases">
        <title>WGS assembly of Manihot esculenta.</title>
        <authorList>
            <person name="Bredeson J.V."/>
            <person name="Prochnik S.E."/>
            <person name="Lyons J.B."/>
            <person name="Schmutz J."/>
            <person name="Grimwood J."/>
            <person name="Vrebalov J."/>
            <person name="Bart R.S."/>
            <person name="Amuge T."/>
            <person name="Ferguson M.E."/>
            <person name="Green R."/>
            <person name="Putnam N."/>
            <person name="Stites J."/>
            <person name="Rounsley S."/>
            <person name="Rokhsar D.S."/>
        </authorList>
    </citation>
    <scope>NUCLEOTIDE SEQUENCE [LARGE SCALE GENOMIC DNA]</scope>
    <source>
        <tissue evidence="1">Leaf</tissue>
    </source>
</reference>
<gene>
    <name evidence="1" type="ORF">MANES_16G004200</name>
</gene>
<sequence length="75" mass="8578">MVISWILNSLSKELASTFVYTPYAKCLWDNIKGSFAQSNGPLIFQIKREISSLTQIGMSVTVYFTKLKKLRDELD</sequence>